<dbReference type="EMBL" id="HBIH01035018">
    <property type="protein sequence ID" value="CAE0333289.1"/>
    <property type="molecule type" value="Transcribed_RNA"/>
</dbReference>
<dbReference type="AlphaFoldDB" id="A0A7S3IWB8"/>
<protein>
    <submittedName>
        <fullName evidence="1">Uncharacterized protein</fullName>
    </submittedName>
</protein>
<reference evidence="1" key="1">
    <citation type="submission" date="2021-01" db="EMBL/GenBank/DDBJ databases">
        <authorList>
            <person name="Corre E."/>
            <person name="Pelletier E."/>
            <person name="Niang G."/>
            <person name="Scheremetjew M."/>
            <person name="Finn R."/>
            <person name="Kale V."/>
            <person name="Holt S."/>
            <person name="Cochrane G."/>
            <person name="Meng A."/>
            <person name="Brown T."/>
            <person name="Cohen L."/>
        </authorList>
    </citation>
    <scope>NUCLEOTIDE SEQUENCE</scope>
    <source>
        <strain evidence="1">S3</strain>
    </source>
</reference>
<gene>
    <name evidence="1" type="ORF">SINC0208_LOCUS13927</name>
</gene>
<accession>A0A7S3IWB8</accession>
<evidence type="ECO:0000313" key="1">
    <source>
        <dbReference type="EMBL" id="CAE0333289.1"/>
    </source>
</evidence>
<name>A0A7S3IWB8_9SPIT</name>
<sequence>MMQQDIEGDPLLDEEIIGDLSEIVQQVVVAFNLLLDGRLFFGFDIRVFLQVLKTLFFLRNAVVERVSSHVQVFNDLYLCKFLLLLLGIIEALEASLDLIIKVLLAL</sequence>
<organism evidence="1">
    <name type="scientific">Strombidium inclinatum</name>
    <dbReference type="NCBI Taxonomy" id="197538"/>
    <lineage>
        <taxon>Eukaryota</taxon>
        <taxon>Sar</taxon>
        <taxon>Alveolata</taxon>
        <taxon>Ciliophora</taxon>
        <taxon>Intramacronucleata</taxon>
        <taxon>Spirotrichea</taxon>
        <taxon>Oligotrichia</taxon>
        <taxon>Strombidiidae</taxon>
        <taxon>Strombidium</taxon>
    </lineage>
</organism>
<proteinExistence type="predicted"/>